<reference evidence="4 5" key="1">
    <citation type="submission" date="2023-11" db="EMBL/GenBank/DDBJ databases">
        <title>Draft genome sequence and annotation of the polyextremotolerant black yeast-like fungus Aureobasidium pullulans NRRL 62042.</title>
        <authorList>
            <person name="Dielentheis-Frenken M.R.E."/>
            <person name="Wibberg D."/>
            <person name="Blank L.M."/>
            <person name="Tiso T."/>
        </authorList>
    </citation>
    <scope>NUCLEOTIDE SEQUENCE [LARGE SCALE GENOMIC DNA]</scope>
    <source>
        <strain evidence="4 5">NRRL 62042</strain>
    </source>
</reference>
<dbReference type="EMBL" id="JASGXD010000003">
    <property type="protein sequence ID" value="KAK6006669.1"/>
    <property type="molecule type" value="Genomic_DNA"/>
</dbReference>
<comment type="caution">
    <text evidence="4">The sequence shown here is derived from an EMBL/GenBank/DDBJ whole genome shotgun (WGS) entry which is preliminary data.</text>
</comment>
<feature type="domain" description="N-acetyltransferase" evidence="3">
    <location>
        <begin position="44"/>
        <end position="196"/>
    </location>
</feature>
<dbReference type="PANTHER" id="PTHR43877">
    <property type="entry name" value="AMINOALKYLPHOSPHONATE N-ACETYLTRANSFERASE-RELATED-RELATED"/>
    <property type="match status" value="1"/>
</dbReference>
<dbReference type="Proteomes" id="UP001341245">
    <property type="component" value="Unassembled WGS sequence"/>
</dbReference>
<keyword evidence="1" id="KW-0808">Transferase</keyword>
<dbReference type="Gene3D" id="3.40.630.30">
    <property type="match status" value="1"/>
</dbReference>
<organism evidence="4 5">
    <name type="scientific">Aureobasidium pullulans</name>
    <name type="common">Black yeast</name>
    <name type="synonym">Pullularia pullulans</name>
    <dbReference type="NCBI Taxonomy" id="5580"/>
    <lineage>
        <taxon>Eukaryota</taxon>
        <taxon>Fungi</taxon>
        <taxon>Dikarya</taxon>
        <taxon>Ascomycota</taxon>
        <taxon>Pezizomycotina</taxon>
        <taxon>Dothideomycetes</taxon>
        <taxon>Dothideomycetidae</taxon>
        <taxon>Dothideales</taxon>
        <taxon>Saccotheciaceae</taxon>
        <taxon>Aureobasidium</taxon>
    </lineage>
</organism>
<dbReference type="PROSITE" id="PS51186">
    <property type="entry name" value="GNAT"/>
    <property type="match status" value="1"/>
</dbReference>
<name>A0ABR0TQW7_AURPU</name>
<proteinExistence type="predicted"/>
<evidence type="ECO:0000259" key="3">
    <source>
        <dbReference type="PROSITE" id="PS51186"/>
    </source>
</evidence>
<sequence length="198" mass="22020">MTATVNSNMTLSPVTIFDPAKHGYLTPAFAFIHEDCIVTDNTLATFHPPFQHANPEAPDVRVLEYWKNNVAKVTEGTKIIFMQMVVSERGQEELAGYVALGSQATETGPFRGSVEKLLVSPRYRKMGVAKRLMTKLEEVALMRGTTLLTLDTEAGSPAEGVYPRLGYTRLGMIPRYGLSPKDGRLVDEVFFYKDLRST</sequence>
<dbReference type="InterPro" id="IPR000182">
    <property type="entry name" value="GNAT_dom"/>
</dbReference>
<dbReference type="InterPro" id="IPR016181">
    <property type="entry name" value="Acyl_CoA_acyltransferase"/>
</dbReference>
<dbReference type="CDD" id="cd04301">
    <property type="entry name" value="NAT_SF"/>
    <property type="match status" value="1"/>
</dbReference>
<protein>
    <recommendedName>
        <fullName evidence="3">N-acetyltransferase domain-containing protein</fullName>
    </recommendedName>
</protein>
<dbReference type="InterPro" id="IPR050832">
    <property type="entry name" value="Bact_Acetyltransf"/>
</dbReference>
<evidence type="ECO:0000313" key="4">
    <source>
        <dbReference type="EMBL" id="KAK6006669.1"/>
    </source>
</evidence>
<keyword evidence="5" id="KW-1185">Reference proteome</keyword>
<keyword evidence="2" id="KW-0012">Acyltransferase</keyword>
<accession>A0ABR0TQW7</accession>
<evidence type="ECO:0000313" key="5">
    <source>
        <dbReference type="Proteomes" id="UP001341245"/>
    </source>
</evidence>
<dbReference type="Pfam" id="PF00583">
    <property type="entry name" value="Acetyltransf_1"/>
    <property type="match status" value="1"/>
</dbReference>
<dbReference type="PANTHER" id="PTHR43877:SF2">
    <property type="entry name" value="AMINOALKYLPHOSPHONATE N-ACETYLTRANSFERASE-RELATED"/>
    <property type="match status" value="1"/>
</dbReference>
<dbReference type="SUPFAM" id="SSF55729">
    <property type="entry name" value="Acyl-CoA N-acyltransferases (Nat)"/>
    <property type="match status" value="1"/>
</dbReference>
<evidence type="ECO:0000256" key="2">
    <source>
        <dbReference type="ARBA" id="ARBA00023315"/>
    </source>
</evidence>
<gene>
    <name evidence="4" type="ORF">QM012_005677</name>
</gene>
<evidence type="ECO:0000256" key="1">
    <source>
        <dbReference type="ARBA" id="ARBA00022679"/>
    </source>
</evidence>